<name>X0Y5Y7_9ZZZZ</name>
<sequence>LGLKEDMRCSSCLRDDDTKRYRSTGGAQLCHDCAHELGLLHIHPEDPDIVGSTHYLDGLFSKEEIEIHLKKYRGR</sequence>
<proteinExistence type="predicted"/>
<evidence type="ECO:0000313" key="1">
    <source>
        <dbReference type="EMBL" id="GAG44098.1"/>
    </source>
</evidence>
<dbReference type="EMBL" id="BARS01057946">
    <property type="protein sequence ID" value="GAG44098.1"/>
    <property type="molecule type" value="Genomic_DNA"/>
</dbReference>
<feature type="non-terminal residue" evidence="1">
    <location>
        <position position="1"/>
    </location>
</feature>
<organism evidence="1">
    <name type="scientific">marine sediment metagenome</name>
    <dbReference type="NCBI Taxonomy" id="412755"/>
    <lineage>
        <taxon>unclassified sequences</taxon>
        <taxon>metagenomes</taxon>
        <taxon>ecological metagenomes</taxon>
    </lineage>
</organism>
<comment type="caution">
    <text evidence="1">The sequence shown here is derived from an EMBL/GenBank/DDBJ whole genome shotgun (WGS) entry which is preliminary data.</text>
</comment>
<reference evidence="1" key="1">
    <citation type="journal article" date="2014" name="Front. Microbiol.">
        <title>High frequency of phylogenetically diverse reductive dehalogenase-homologous genes in deep subseafloor sedimentary metagenomes.</title>
        <authorList>
            <person name="Kawai M."/>
            <person name="Futagami T."/>
            <person name="Toyoda A."/>
            <person name="Takaki Y."/>
            <person name="Nishi S."/>
            <person name="Hori S."/>
            <person name="Arai W."/>
            <person name="Tsubouchi T."/>
            <person name="Morono Y."/>
            <person name="Uchiyama I."/>
            <person name="Ito T."/>
            <person name="Fujiyama A."/>
            <person name="Inagaki F."/>
            <person name="Takami H."/>
        </authorList>
    </citation>
    <scope>NUCLEOTIDE SEQUENCE</scope>
    <source>
        <strain evidence="1">Expedition CK06-06</strain>
    </source>
</reference>
<accession>X0Y5Y7</accession>
<protein>
    <submittedName>
        <fullName evidence="1">Uncharacterized protein</fullName>
    </submittedName>
</protein>
<gene>
    <name evidence="1" type="ORF">S01H1_84742</name>
</gene>
<dbReference type="AlphaFoldDB" id="X0Y5Y7"/>